<accession>A0AAD7B3L0</accession>
<name>A0AAD7B3L0_9AGAR</name>
<gene>
    <name evidence="1" type="ORF">FB45DRAFT_379686</name>
</gene>
<evidence type="ECO:0000313" key="1">
    <source>
        <dbReference type="EMBL" id="KAJ7608769.1"/>
    </source>
</evidence>
<reference evidence="1" key="1">
    <citation type="submission" date="2023-03" db="EMBL/GenBank/DDBJ databases">
        <title>Massive genome expansion in bonnet fungi (Mycena s.s.) driven by repeated elements and novel gene families across ecological guilds.</title>
        <authorList>
            <consortium name="Lawrence Berkeley National Laboratory"/>
            <person name="Harder C.B."/>
            <person name="Miyauchi S."/>
            <person name="Viragh M."/>
            <person name="Kuo A."/>
            <person name="Thoen E."/>
            <person name="Andreopoulos B."/>
            <person name="Lu D."/>
            <person name="Skrede I."/>
            <person name="Drula E."/>
            <person name="Henrissat B."/>
            <person name="Morin E."/>
            <person name="Kohler A."/>
            <person name="Barry K."/>
            <person name="LaButti K."/>
            <person name="Morin E."/>
            <person name="Salamov A."/>
            <person name="Lipzen A."/>
            <person name="Mereny Z."/>
            <person name="Hegedus B."/>
            <person name="Baldrian P."/>
            <person name="Stursova M."/>
            <person name="Weitz H."/>
            <person name="Taylor A."/>
            <person name="Grigoriev I.V."/>
            <person name="Nagy L.G."/>
            <person name="Martin F."/>
            <person name="Kauserud H."/>
        </authorList>
    </citation>
    <scope>NUCLEOTIDE SEQUENCE</scope>
    <source>
        <strain evidence="1">9284</strain>
    </source>
</reference>
<evidence type="ECO:0000313" key="2">
    <source>
        <dbReference type="Proteomes" id="UP001221142"/>
    </source>
</evidence>
<dbReference type="Proteomes" id="UP001221142">
    <property type="component" value="Unassembled WGS sequence"/>
</dbReference>
<proteinExistence type="predicted"/>
<dbReference type="EMBL" id="JARKIF010000043">
    <property type="protein sequence ID" value="KAJ7608769.1"/>
    <property type="molecule type" value="Genomic_DNA"/>
</dbReference>
<keyword evidence="2" id="KW-1185">Reference proteome</keyword>
<organism evidence="1 2">
    <name type="scientific">Roridomyces roridus</name>
    <dbReference type="NCBI Taxonomy" id="1738132"/>
    <lineage>
        <taxon>Eukaryota</taxon>
        <taxon>Fungi</taxon>
        <taxon>Dikarya</taxon>
        <taxon>Basidiomycota</taxon>
        <taxon>Agaricomycotina</taxon>
        <taxon>Agaricomycetes</taxon>
        <taxon>Agaricomycetidae</taxon>
        <taxon>Agaricales</taxon>
        <taxon>Marasmiineae</taxon>
        <taxon>Mycenaceae</taxon>
        <taxon>Roridomyces</taxon>
    </lineage>
</organism>
<comment type="caution">
    <text evidence="1">The sequence shown here is derived from an EMBL/GenBank/DDBJ whole genome shotgun (WGS) entry which is preliminary data.</text>
</comment>
<protein>
    <submittedName>
        <fullName evidence="1">Uncharacterized protein</fullName>
    </submittedName>
</protein>
<sequence length="203" mass="21750">MRDALEYAGFGALTFALTRTVVNAYGGLEEGVDGGICATLHTIIVKEDDVLAAVVGKIHHAGVKIAIPEGSSGKRGFLQLVGALWADAKSTDRLTPWLTELLTPLVAVAMRAKAEYYESATFDHEAKRAHKKEIYIEQDIKFFNSLQDMFHQGRSAPAQNVTAVVPVPAKIDDGVSMKSLEEALDADGGLLAVSSSLIPNPET</sequence>
<dbReference type="AlphaFoldDB" id="A0AAD7B3L0"/>